<evidence type="ECO:0000313" key="1">
    <source>
        <dbReference type="EMBL" id="EHQ24215.1"/>
    </source>
</evidence>
<protein>
    <recommendedName>
        <fullName evidence="3">TIGR02646 family protein</fullName>
    </recommendedName>
</protein>
<dbReference type="eggNOG" id="COG1403">
    <property type="taxonomic scope" value="Bacteria"/>
</dbReference>
<proteinExistence type="predicted"/>
<dbReference type="OrthoDB" id="1340280at2"/>
<accession>H1YCM8</accession>
<reference evidence="1" key="1">
    <citation type="submission" date="2011-09" db="EMBL/GenBank/DDBJ databases">
        <title>The permanent draft genome of Mucilaginibacter paludis DSM 18603.</title>
        <authorList>
            <consortium name="US DOE Joint Genome Institute (JGI-PGF)"/>
            <person name="Lucas S."/>
            <person name="Han J."/>
            <person name="Lapidus A."/>
            <person name="Bruce D."/>
            <person name="Goodwin L."/>
            <person name="Pitluck S."/>
            <person name="Peters L."/>
            <person name="Kyrpides N."/>
            <person name="Mavromatis K."/>
            <person name="Ivanova N."/>
            <person name="Mikhailova N."/>
            <person name="Held B."/>
            <person name="Detter J.C."/>
            <person name="Tapia R."/>
            <person name="Han C."/>
            <person name="Land M."/>
            <person name="Hauser L."/>
            <person name="Markowitz V."/>
            <person name="Cheng J.-F."/>
            <person name="Hugenholtz P."/>
            <person name="Woyke T."/>
            <person name="Wu D."/>
            <person name="Tindall B."/>
            <person name="Brambilla E."/>
            <person name="Klenk H.-P."/>
            <person name="Eisen J.A."/>
        </authorList>
    </citation>
    <scope>NUCLEOTIDE SEQUENCE [LARGE SCALE GENOMIC DNA]</scope>
    <source>
        <strain evidence="1">DSM 18603</strain>
    </source>
</reference>
<evidence type="ECO:0000313" key="2">
    <source>
        <dbReference type="Proteomes" id="UP000002774"/>
    </source>
</evidence>
<dbReference type="RefSeq" id="WP_008503726.1">
    <property type="nucleotide sequence ID" value="NZ_CM001403.1"/>
</dbReference>
<gene>
    <name evidence="1" type="ORF">Mucpa_0011</name>
</gene>
<keyword evidence="2" id="KW-1185">Reference proteome</keyword>
<name>H1YCM8_9SPHI</name>
<dbReference type="NCBIfam" id="TIGR02646">
    <property type="entry name" value="retron system putative HNH endonuclease"/>
    <property type="match status" value="1"/>
</dbReference>
<dbReference type="Proteomes" id="UP000002774">
    <property type="component" value="Chromosome"/>
</dbReference>
<dbReference type="Gene3D" id="1.10.30.50">
    <property type="match status" value="1"/>
</dbReference>
<dbReference type="STRING" id="714943.Mucpa_0011"/>
<evidence type="ECO:0008006" key="3">
    <source>
        <dbReference type="Google" id="ProtNLM"/>
    </source>
</evidence>
<dbReference type="HOGENOM" id="CLU_092819_2_0_10"/>
<organism evidence="1 2">
    <name type="scientific">Mucilaginibacter paludis DSM 18603</name>
    <dbReference type="NCBI Taxonomy" id="714943"/>
    <lineage>
        <taxon>Bacteria</taxon>
        <taxon>Pseudomonadati</taxon>
        <taxon>Bacteroidota</taxon>
        <taxon>Sphingobacteriia</taxon>
        <taxon>Sphingobacteriales</taxon>
        <taxon>Sphingobacteriaceae</taxon>
        <taxon>Mucilaginibacter</taxon>
    </lineage>
</organism>
<sequence>MKHIIKSPEPQALTDWKAQDKKYIKGLPNFERIKGLYRRPILNSLRVDQGNICCYCERTLKDGDCHIEHLMPQEYYEEYSCEYDNMLACCQLNLAPKEPRHCGVSKGSWYDDQLMISPLQADCETKFMYTADGRIYPSIDDDEAADLTILHCQLNIDRLAAERGKIVETFIDPTLSEDDLIQYVKNYLAGKEANNGSYNPFYTTIQYLFGGFII</sequence>
<dbReference type="EMBL" id="CM001403">
    <property type="protein sequence ID" value="EHQ24215.1"/>
    <property type="molecule type" value="Genomic_DNA"/>
</dbReference>
<dbReference type="InterPro" id="IPR013467">
    <property type="entry name" value="HNH78-like"/>
</dbReference>
<dbReference type="AlphaFoldDB" id="H1YCM8"/>